<organism evidence="7 8">
    <name type="scientific">Paenibacillus thiaminolyticus</name>
    <name type="common">Bacillus thiaminolyticus</name>
    <dbReference type="NCBI Taxonomy" id="49283"/>
    <lineage>
        <taxon>Bacteria</taxon>
        <taxon>Bacillati</taxon>
        <taxon>Bacillota</taxon>
        <taxon>Bacilli</taxon>
        <taxon>Bacillales</taxon>
        <taxon>Paenibacillaceae</taxon>
        <taxon>Paenibacillus</taxon>
    </lineage>
</organism>
<protein>
    <submittedName>
        <fullName evidence="7">AI-2E family transporter</fullName>
    </submittedName>
</protein>
<evidence type="ECO:0000256" key="1">
    <source>
        <dbReference type="ARBA" id="ARBA00004141"/>
    </source>
</evidence>
<dbReference type="GO" id="GO:0055085">
    <property type="term" value="P:transmembrane transport"/>
    <property type="evidence" value="ECO:0007669"/>
    <property type="project" value="TreeGrafter"/>
</dbReference>
<dbReference type="PANTHER" id="PTHR21716:SF62">
    <property type="entry name" value="TRANSPORT PROTEIN YDBI-RELATED"/>
    <property type="match status" value="1"/>
</dbReference>
<reference evidence="7 8" key="1">
    <citation type="submission" date="2018-09" db="EMBL/GenBank/DDBJ databases">
        <title>Paenibacillus SK2017-BO5.</title>
        <authorList>
            <person name="Piskunova J.V."/>
            <person name="Dubiley S.A."/>
            <person name="Severinov K.V."/>
        </authorList>
    </citation>
    <scope>NUCLEOTIDE SEQUENCE [LARGE SCALE GENOMIC DNA]</scope>
    <source>
        <strain evidence="7 8">BO5</strain>
    </source>
</reference>
<accession>A0A3A3GGR4</accession>
<evidence type="ECO:0000256" key="3">
    <source>
        <dbReference type="ARBA" id="ARBA00022692"/>
    </source>
</evidence>
<dbReference type="EMBL" id="QYZD01000012">
    <property type="protein sequence ID" value="RJG23133.1"/>
    <property type="molecule type" value="Genomic_DNA"/>
</dbReference>
<dbReference type="AlphaFoldDB" id="A0A3A3GGR4"/>
<dbReference type="Pfam" id="PF01594">
    <property type="entry name" value="AI-2E_transport"/>
    <property type="match status" value="1"/>
</dbReference>
<dbReference type="OrthoDB" id="9772136at2"/>
<evidence type="ECO:0000256" key="5">
    <source>
        <dbReference type="ARBA" id="ARBA00023136"/>
    </source>
</evidence>
<keyword evidence="5 6" id="KW-0472">Membrane</keyword>
<sequence length="361" mass="41065">MQMLKDFFKGPGARRIVTLLFLIVLLFSVRSILNLILLIFILTFLIDRLHTFIYSRLRKYVNIDFRVTVILLYAALLSILGAGTYNFLPKVISQINQLVKIIIKFYNESVVYNDSVVYDNPLMRYIMESLQNIDLASYLDQGFGFLVKSITDISQWGTHLVIALVLSLFFNLDKKRVHAFTNKFRDSKVGPFYNELEYFGRKFLFSFGKVIEAQFLIALVNSILSTLALWAMGFPSLFGLAIMIFVLGLIPVMGVIISLIPLCAIAFSVGGLSKVVMVIIMIIVVHAIESYILNPKLMSSKVHLPIFYTFAILIVSEHFMGVWGLLLGIPIFMFLLDLLEVNVFSKQPKEKAEQDLEKTKA</sequence>
<feature type="transmembrane region" description="Helical" evidence="6">
    <location>
        <begin position="153"/>
        <end position="172"/>
    </location>
</feature>
<feature type="transmembrane region" description="Helical" evidence="6">
    <location>
        <begin position="275"/>
        <end position="294"/>
    </location>
</feature>
<comment type="similarity">
    <text evidence="2">Belongs to the autoinducer-2 exporter (AI-2E) (TC 2.A.86) family.</text>
</comment>
<name>A0A3A3GGR4_PANTH</name>
<keyword evidence="3 6" id="KW-0812">Transmembrane</keyword>
<feature type="transmembrane region" description="Helical" evidence="6">
    <location>
        <begin position="237"/>
        <end position="263"/>
    </location>
</feature>
<feature type="transmembrane region" description="Helical" evidence="6">
    <location>
        <begin position="210"/>
        <end position="231"/>
    </location>
</feature>
<dbReference type="GO" id="GO:0016020">
    <property type="term" value="C:membrane"/>
    <property type="evidence" value="ECO:0007669"/>
    <property type="project" value="UniProtKB-SubCell"/>
</dbReference>
<feature type="transmembrane region" description="Helical" evidence="6">
    <location>
        <begin position="67"/>
        <end position="88"/>
    </location>
</feature>
<dbReference type="Proteomes" id="UP000266177">
    <property type="component" value="Unassembled WGS sequence"/>
</dbReference>
<evidence type="ECO:0000313" key="7">
    <source>
        <dbReference type="EMBL" id="RJG23133.1"/>
    </source>
</evidence>
<feature type="transmembrane region" description="Helical" evidence="6">
    <location>
        <begin position="306"/>
        <end position="339"/>
    </location>
</feature>
<comment type="caution">
    <text evidence="7">The sequence shown here is derived from an EMBL/GenBank/DDBJ whole genome shotgun (WGS) entry which is preliminary data.</text>
</comment>
<dbReference type="PANTHER" id="PTHR21716">
    <property type="entry name" value="TRANSMEMBRANE PROTEIN"/>
    <property type="match status" value="1"/>
</dbReference>
<proteinExistence type="inferred from homology"/>
<dbReference type="InterPro" id="IPR002549">
    <property type="entry name" value="AI-2E-like"/>
</dbReference>
<evidence type="ECO:0000256" key="6">
    <source>
        <dbReference type="SAM" id="Phobius"/>
    </source>
</evidence>
<comment type="subcellular location">
    <subcellularLocation>
        <location evidence="1">Membrane</location>
        <topology evidence="1">Multi-pass membrane protein</topology>
    </subcellularLocation>
</comment>
<dbReference type="RefSeq" id="WP_119794342.1">
    <property type="nucleotide sequence ID" value="NZ_QYZD01000012.1"/>
</dbReference>
<evidence type="ECO:0000256" key="4">
    <source>
        <dbReference type="ARBA" id="ARBA00022989"/>
    </source>
</evidence>
<feature type="transmembrane region" description="Helical" evidence="6">
    <location>
        <begin position="20"/>
        <end position="46"/>
    </location>
</feature>
<evidence type="ECO:0000256" key="2">
    <source>
        <dbReference type="ARBA" id="ARBA00009773"/>
    </source>
</evidence>
<evidence type="ECO:0000313" key="8">
    <source>
        <dbReference type="Proteomes" id="UP000266177"/>
    </source>
</evidence>
<keyword evidence="4 6" id="KW-1133">Transmembrane helix</keyword>
<gene>
    <name evidence="7" type="ORF">DQX05_14780</name>
</gene>